<accession>A0A6N7BXU8</accession>
<gene>
    <name evidence="1" type="ORF">FQV37_1754</name>
</gene>
<dbReference type="Proteomes" id="UP000471465">
    <property type="component" value="Unassembled WGS sequence"/>
</dbReference>
<evidence type="ECO:0000313" key="1">
    <source>
        <dbReference type="EMBL" id="KAF0567803.1"/>
    </source>
</evidence>
<dbReference type="AlphaFoldDB" id="A0A6N7BXU8"/>
<dbReference type="EMBL" id="VZIZ01000034">
    <property type="protein sequence ID" value="KAF0567803.1"/>
    <property type="molecule type" value="Genomic_DNA"/>
</dbReference>
<sequence length="48" mass="5523">MLFYSLAAKYSELIESYRELSRAIESYRTLSALAGQFILLSIIYPALF</sequence>
<reference evidence="1 2" key="1">
    <citation type="submission" date="2019-09" db="EMBL/GenBank/DDBJ databases">
        <title>Draft genome sequence of Psychrobacter nivimaris LAMA 639, in search for biotechnological relevant genes.</title>
        <authorList>
            <person name="Lima A.O.S."/>
            <person name="Staloch B.E.K."/>
            <person name="Freitas R.C."/>
            <person name="Niero H."/>
            <person name="Silva M.A.C."/>
        </authorList>
    </citation>
    <scope>NUCLEOTIDE SEQUENCE [LARGE SCALE GENOMIC DNA]</scope>
    <source>
        <strain evidence="1 2">LAMA 639</strain>
    </source>
</reference>
<name>A0A6N7BXU8_9GAMM</name>
<protein>
    <submittedName>
        <fullName evidence="1">Uncharacterized protein</fullName>
    </submittedName>
</protein>
<keyword evidence="2" id="KW-1185">Reference proteome</keyword>
<proteinExistence type="predicted"/>
<organism evidence="1 2">
    <name type="scientific">Psychrobacter nivimaris</name>
    <dbReference type="NCBI Taxonomy" id="281738"/>
    <lineage>
        <taxon>Bacteria</taxon>
        <taxon>Pseudomonadati</taxon>
        <taxon>Pseudomonadota</taxon>
        <taxon>Gammaproteobacteria</taxon>
        <taxon>Moraxellales</taxon>
        <taxon>Moraxellaceae</taxon>
        <taxon>Psychrobacter</taxon>
    </lineage>
</organism>
<evidence type="ECO:0000313" key="2">
    <source>
        <dbReference type="Proteomes" id="UP000471465"/>
    </source>
</evidence>
<comment type="caution">
    <text evidence="1">The sequence shown here is derived from an EMBL/GenBank/DDBJ whole genome shotgun (WGS) entry which is preliminary data.</text>
</comment>